<dbReference type="RefSeq" id="WP_092784820.1">
    <property type="nucleotide sequence ID" value="NZ_FORA01000008.1"/>
</dbReference>
<dbReference type="Proteomes" id="UP000199110">
    <property type="component" value="Unassembled WGS sequence"/>
</dbReference>
<sequence length="730" mass="76096">MVGLILAGGAWLWPGGEDPDGPQMVQIDTGEEEAALPPPTRASLVGLRGDPLILRLEEGDAQSGPRVLPTSPPLATRAATGVSVIATPLLTRAARLATALPSSREDFALFQAQRAEGLSSLLNDDPTEEEAAPGRVVSGEEAEAAAGSWGEVIDTGQAVEEVSFVETAIENTTSIVSILPEARRSELFADTVVVVRVEQSLETLLSLNGLSEDAAAQVVAGIGRITGLTDGAAVQLPLEALPVGSVVGLRMQSGQLLQMSLYGPEGYAFSVAQVGAGRFAAAADPWIEADLMDRSRDLRQDAVATRDVRLLDAIWSAALQGGLEGSVTGELLVMMSKRFDLDRNAAPGDRLILLHGTGAGAESVLYAGVEGPSGPMACFVVKDAAGGFGCHDPDATVSGGGMSGALVTPVAGTRTSGFGPRMHPILKQLRNHNGVDWAAPTGTPVMAAAAGKIAVRGAGGGYGNVVYIDHPGGLQTRYAHLDRFEPGQEVGSQVAAGDRIGYVGTTGRSTGPHLHFELHVAGRPVDPLTFASAPTGGDSGGASAAVDALVNRIIEVESAGNAAAKNPLSTATGLGQFIESTWLRMMRTYRPDLVAKMDRQALLALRTDPYLSREMVRNLARESESYLRARGHQITAGRLYLAHFLGAEGADRSLRNDPNLSVLQVMGAGVVGANPFLRNMSNLDMQNWAERKMSGRGASAPVIASAPVAAPVSEETKAYLGAVEELLEQL</sequence>
<comment type="cofactor">
    <cofactor evidence="1">
        <name>Zn(2+)</name>
        <dbReference type="ChEBI" id="CHEBI:29105"/>
    </cofactor>
</comment>
<evidence type="ECO:0000256" key="4">
    <source>
        <dbReference type="ARBA" id="ARBA00022801"/>
    </source>
</evidence>
<feature type="domain" description="M23ase beta-sheet core" evidence="7">
    <location>
        <begin position="431"/>
        <end position="527"/>
    </location>
</feature>
<evidence type="ECO:0000256" key="5">
    <source>
        <dbReference type="ARBA" id="ARBA00022833"/>
    </source>
</evidence>
<gene>
    <name evidence="8" type="ORF">SAMN04488095_3784</name>
</gene>
<evidence type="ECO:0000256" key="3">
    <source>
        <dbReference type="ARBA" id="ARBA00022723"/>
    </source>
</evidence>
<dbReference type="InterPro" id="IPR011055">
    <property type="entry name" value="Dup_hybrid_motif"/>
</dbReference>
<dbReference type="AlphaFoldDB" id="A0A1I3UK57"/>
<reference evidence="8 9" key="1">
    <citation type="submission" date="2016-10" db="EMBL/GenBank/DDBJ databases">
        <authorList>
            <person name="de Groot N.N."/>
        </authorList>
    </citation>
    <scope>NUCLEOTIDE SEQUENCE [LARGE SCALE GENOMIC DNA]</scope>
    <source>
        <strain evidence="8 9">DSM 19073</strain>
    </source>
</reference>
<evidence type="ECO:0000256" key="6">
    <source>
        <dbReference type="ARBA" id="ARBA00023049"/>
    </source>
</evidence>
<keyword evidence="2" id="KW-0645">Protease</keyword>
<dbReference type="Gene3D" id="2.70.70.10">
    <property type="entry name" value="Glucose Permease (Domain IIA)"/>
    <property type="match status" value="1"/>
</dbReference>
<organism evidence="8 9">
    <name type="scientific">Jannaschia pohangensis</name>
    <dbReference type="NCBI Taxonomy" id="390807"/>
    <lineage>
        <taxon>Bacteria</taxon>
        <taxon>Pseudomonadati</taxon>
        <taxon>Pseudomonadota</taxon>
        <taxon>Alphaproteobacteria</taxon>
        <taxon>Rhodobacterales</taxon>
        <taxon>Roseobacteraceae</taxon>
        <taxon>Jannaschia</taxon>
    </lineage>
</organism>
<dbReference type="CDD" id="cd12797">
    <property type="entry name" value="M23_peptidase"/>
    <property type="match status" value="1"/>
</dbReference>
<evidence type="ECO:0000313" key="8">
    <source>
        <dbReference type="EMBL" id="SFJ83275.1"/>
    </source>
</evidence>
<dbReference type="InterPro" id="IPR050570">
    <property type="entry name" value="Cell_wall_metabolism_enzyme"/>
</dbReference>
<proteinExistence type="predicted"/>
<evidence type="ECO:0000313" key="9">
    <source>
        <dbReference type="Proteomes" id="UP000199110"/>
    </source>
</evidence>
<keyword evidence="6" id="KW-0482">Metalloprotease</keyword>
<accession>A0A1I3UK57</accession>
<dbReference type="SUPFAM" id="SSF51261">
    <property type="entry name" value="Duplicated hybrid motif"/>
    <property type="match status" value="1"/>
</dbReference>
<dbReference type="STRING" id="390807.SAMN04488095_3784"/>
<dbReference type="EMBL" id="FORA01000008">
    <property type="protein sequence ID" value="SFJ83275.1"/>
    <property type="molecule type" value="Genomic_DNA"/>
</dbReference>
<dbReference type="OrthoDB" id="9805070at2"/>
<keyword evidence="3" id="KW-0479">Metal-binding</keyword>
<dbReference type="GO" id="GO:0004222">
    <property type="term" value="F:metalloendopeptidase activity"/>
    <property type="evidence" value="ECO:0007669"/>
    <property type="project" value="TreeGrafter"/>
</dbReference>
<dbReference type="InterPro" id="IPR016047">
    <property type="entry name" value="M23ase_b-sheet_dom"/>
</dbReference>
<dbReference type="Pfam" id="PF01551">
    <property type="entry name" value="Peptidase_M23"/>
    <property type="match status" value="1"/>
</dbReference>
<evidence type="ECO:0000256" key="1">
    <source>
        <dbReference type="ARBA" id="ARBA00001947"/>
    </source>
</evidence>
<protein>
    <submittedName>
        <fullName evidence="8">Murein DD-endopeptidase MepM and murein hydrolase activator NlpD, contain LysM domain</fullName>
    </submittedName>
</protein>
<dbReference type="PANTHER" id="PTHR21666:SF288">
    <property type="entry name" value="CELL DIVISION PROTEIN YTFB"/>
    <property type="match status" value="1"/>
</dbReference>
<dbReference type="PANTHER" id="PTHR21666">
    <property type="entry name" value="PEPTIDASE-RELATED"/>
    <property type="match status" value="1"/>
</dbReference>
<name>A0A1I3UK57_9RHOB</name>
<dbReference type="Gene3D" id="1.10.530.10">
    <property type="match status" value="1"/>
</dbReference>
<keyword evidence="9" id="KW-1185">Reference proteome</keyword>
<dbReference type="GO" id="GO:0046872">
    <property type="term" value="F:metal ion binding"/>
    <property type="evidence" value="ECO:0007669"/>
    <property type="project" value="UniProtKB-KW"/>
</dbReference>
<evidence type="ECO:0000256" key="2">
    <source>
        <dbReference type="ARBA" id="ARBA00022670"/>
    </source>
</evidence>
<evidence type="ECO:0000259" key="7">
    <source>
        <dbReference type="Pfam" id="PF01551"/>
    </source>
</evidence>
<keyword evidence="5" id="KW-0862">Zinc</keyword>
<dbReference type="GO" id="GO:0006508">
    <property type="term" value="P:proteolysis"/>
    <property type="evidence" value="ECO:0007669"/>
    <property type="project" value="UniProtKB-KW"/>
</dbReference>
<keyword evidence="4 8" id="KW-0378">Hydrolase</keyword>